<comment type="caution">
    <text evidence="2">The sequence shown here is derived from an EMBL/GenBank/DDBJ whole genome shotgun (WGS) entry which is preliminary data.</text>
</comment>
<organism evidence="2 3">
    <name type="scientific">Sediminivirga luteola</name>
    <dbReference type="NCBI Taxonomy" id="1774748"/>
    <lineage>
        <taxon>Bacteria</taxon>
        <taxon>Bacillati</taxon>
        <taxon>Actinomycetota</taxon>
        <taxon>Actinomycetes</taxon>
        <taxon>Micrococcales</taxon>
        <taxon>Brevibacteriaceae</taxon>
        <taxon>Sediminivirga</taxon>
    </lineage>
</organism>
<sequence length="330" mass="35092">MLAGAVTGPRGATRLLGLTSWPAYLVLAVFTASNALNAVITLGEVRSPAAALAGLVLVTAGAVLVLRPAPDPYPLPLTFGVLGLTTVVSLLAWNLPVRGWPGWSSWFWSAVTVLLFVVALRGRTAWAWLGFAIHAGLTTGWALWAGRGPGDAAGFVLRHAGLLLVVTLFTVLLHRTLAEIRRMQEAGLLRIRAEESAAAALRVQRERREHLLALTGDTLERLASGGSLTAAEKREALATEAAVRDWLRGGALATEEVLQAAQRARARGVEVALLDDGGARPHPPDTITAVVRALDDVRGGHIVVRALPPGRETSVTIRARHGERLTRIDL</sequence>
<dbReference type="EMBL" id="BMFY01000003">
    <property type="protein sequence ID" value="GGA08815.1"/>
    <property type="molecule type" value="Genomic_DNA"/>
</dbReference>
<feature type="transmembrane region" description="Helical" evidence="1">
    <location>
        <begin position="126"/>
        <end position="146"/>
    </location>
</feature>
<accession>A0A8J2XJS6</accession>
<reference evidence="2" key="1">
    <citation type="journal article" date="2014" name="Int. J. Syst. Evol. Microbiol.">
        <title>Complete genome sequence of Corynebacterium casei LMG S-19264T (=DSM 44701T), isolated from a smear-ripened cheese.</title>
        <authorList>
            <consortium name="US DOE Joint Genome Institute (JGI-PGF)"/>
            <person name="Walter F."/>
            <person name="Albersmeier A."/>
            <person name="Kalinowski J."/>
            <person name="Ruckert C."/>
        </authorList>
    </citation>
    <scope>NUCLEOTIDE SEQUENCE</scope>
    <source>
        <strain evidence="2">CGMCC 1.12785</strain>
    </source>
</reference>
<feature type="transmembrane region" description="Helical" evidence="1">
    <location>
        <begin position="100"/>
        <end position="119"/>
    </location>
</feature>
<keyword evidence="3" id="KW-1185">Reference proteome</keyword>
<evidence type="ECO:0000313" key="3">
    <source>
        <dbReference type="Proteomes" id="UP000616114"/>
    </source>
</evidence>
<gene>
    <name evidence="2" type="ORF">GCM10011333_09730</name>
</gene>
<proteinExistence type="predicted"/>
<dbReference type="Proteomes" id="UP000616114">
    <property type="component" value="Unassembled WGS sequence"/>
</dbReference>
<feature type="transmembrane region" description="Helical" evidence="1">
    <location>
        <begin position="152"/>
        <end position="173"/>
    </location>
</feature>
<feature type="transmembrane region" description="Helical" evidence="1">
    <location>
        <begin position="73"/>
        <end position="94"/>
    </location>
</feature>
<keyword evidence="1" id="KW-1133">Transmembrane helix</keyword>
<keyword evidence="1" id="KW-0812">Transmembrane</keyword>
<protein>
    <submittedName>
        <fullName evidence="2">Uncharacterized protein</fullName>
    </submittedName>
</protein>
<feature type="transmembrane region" description="Helical" evidence="1">
    <location>
        <begin position="49"/>
        <end position="66"/>
    </location>
</feature>
<evidence type="ECO:0000256" key="1">
    <source>
        <dbReference type="SAM" id="Phobius"/>
    </source>
</evidence>
<reference evidence="2" key="2">
    <citation type="submission" date="2020-09" db="EMBL/GenBank/DDBJ databases">
        <authorList>
            <person name="Sun Q."/>
            <person name="Zhou Y."/>
        </authorList>
    </citation>
    <scope>NUCLEOTIDE SEQUENCE</scope>
    <source>
        <strain evidence="2">CGMCC 1.12785</strain>
    </source>
</reference>
<evidence type="ECO:0000313" key="2">
    <source>
        <dbReference type="EMBL" id="GGA08815.1"/>
    </source>
</evidence>
<feature type="transmembrane region" description="Helical" evidence="1">
    <location>
        <begin position="21"/>
        <end position="43"/>
    </location>
</feature>
<dbReference type="AlphaFoldDB" id="A0A8J2XJS6"/>
<keyword evidence="1" id="KW-0472">Membrane</keyword>
<name>A0A8J2XJS6_9MICO</name>